<dbReference type="EMBL" id="SWKR01000002">
    <property type="protein sequence ID" value="TKD51520.1"/>
    <property type="molecule type" value="Genomic_DNA"/>
</dbReference>
<sequence>MSFTYAVALTCALCSPVHVTGAYAQAVVSWTEKQLGLRIERYAFLTPEGVAKIVDVADDDLEPAATLSTERVFVFKGGLTDRVRADTFFRAIVGKQTGATVYQLYARLRYSGEMRRFTVANYDDGGQPTGVPLIVADRRVECLYGNCGGIEDVAFTVPEETMRALAMRAAERPVQPWRVRFKAENGQDWTDDIAPAEAAGLLIAVDRYRRDHKLQ</sequence>
<feature type="chain" id="PRO_5020230731" evidence="1">
    <location>
        <begin position="25"/>
        <end position="215"/>
    </location>
</feature>
<keyword evidence="3" id="KW-1185">Reference proteome</keyword>
<evidence type="ECO:0000313" key="2">
    <source>
        <dbReference type="EMBL" id="TKD51520.1"/>
    </source>
</evidence>
<comment type="caution">
    <text evidence="2">The sequence shown here is derived from an EMBL/GenBank/DDBJ whole genome shotgun (WGS) entry which is preliminary data.</text>
</comment>
<accession>A0A4U1L5H5</accession>
<feature type="signal peptide" evidence="1">
    <location>
        <begin position="1"/>
        <end position="24"/>
    </location>
</feature>
<dbReference type="AlphaFoldDB" id="A0A4U1L5H5"/>
<reference evidence="2 3" key="1">
    <citation type="submission" date="2019-04" db="EMBL/GenBank/DDBJ databases">
        <authorList>
            <person name="Yang Y."/>
            <person name="Wei D."/>
        </authorList>
    </citation>
    <scope>NUCLEOTIDE SEQUENCE [LARGE SCALE GENOMIC DNA]</scope>
    <source>
        <strain evidence="2 3">L-1-4w-11</strain>
    </source>
</reference>
<dbReference type="Proteomes" id="UP000309138">
    <property type="component" value="Unassembled WGS sequence"/>
</dbReference>
<evidence type="ECO:0000313" key="3">
    <source>
        <dbReference type="Proteomes" id="UP000309138"/>
    </source>
</evidence>
<gene>
    <name evidence="2" type="ORF">FBR43_12720</name>
</gene>
<dbReference type="OrthoDB" id="7184748at2"/>
<organism evidence="2 3">
    <name type="scientific">Sphingomonas baiyangensis</name>
    <dbReference type="NCBI Taxonomy" id="2572576"/>
    <lineage>
        <taxon>Bacteria</taxon>
        <taxon>Pseudomonadati</taxon>
        <taxon>Pseudomonadota</taxon>
        <taxon>Alphaproteobacteria</taxon>
        <taxon>Sphingomonadales</taxon>
        <taxon>Sphingomonadaceae</taxon>
        <taxon>Sphingomonas</taxon>
    </lineage>
</organism>
<dbReference type="RefSeq" id="WP_136943461.1">
    <property type="nucleotide sequence ID" value="NZ_SWKR01000002.1"/>
</dbReference>
<protein>
    <submittedName>
        <fullName evidence="2">Uncharacterized protein</fullName>
    </submittedName>
</protein>
<keyword evidence="1" id="KW-0732">Signal</keyword>
<evidence type="ECO:0000256" key="1">
    <source>
        <dbReference type="SAM" id="SignalP"/>
    </source>
</evidence>
<proteinExistence type="predicted"/>
<name>A0A4U1L5H5_9SPHN</name>